<reference evidence="1 2" key="1">
    <citation type="journal article" date="2024" name="IMA Fungus">
        <title>Apiospora arundinis, a panoply of carbohydrate-active enzymes and secondary metabolites.</title>
        <authorList>
            <person name="Sorensen T."/>
            <person name="Petersen C."/>
            <person name="Muurmann A.T."/>
            <person name="Christiansen J.V."/>
            <person name="Brundto M.L."/>
            <person name="Overgaard C.K."/>
            <person name="Boysen A.T."/>
            <person name="Wollenberg R.D."/>
            <person name="Larsen T.O."/>
            <person name="Sorensen J.L."/>
            <person name="Nielsen K.L."/>
            <person name="Sondergaard T.E."/>
        </authorList>
    </citation>
    <scope>NUCLEOTIDE SEQUENCE [LARGE SCALE GENOMIC DNA]</scope>
    <source>
        <strain evidence="1 2">AAU 773</strain>
    </source>
</reference>
<evidence type="ECO:0008006" key="3">
    <source>
        <dbReference type="Google" id="ProtNLM"/>
    </source>
</evidence>
<gene>
    <name evidence="1" type="ORF">PGQ11_002503</name>
</gene>
<protein>
    <recommendedName>
        <fullName evidence="3">Transposase</fullName>
    </recommendedName>
</protein>
<organism evidence="1 2">
    <name type="scientific">Apiospora arundinis</name>
    <dbReference type="NCBI Taxonomy" id="335852"/>
    <lineage>
        <taxon>Eukaryota</taxon>
        <taxon>Fungi</taxon>
        <taxon>Dikarya</taxon>
        <taxon>Ascomycota</taxon>
        <taxon>Pezizomycotina</taxon>
        <taxon>Sordariomycetes</taxon>
        <taxon>Xylariomycetidae</taxon>
        <taxon>Amphisphaeriales</taxon>
        <taxon>Apiosporaceae</taxon>
        <taxon>Apiospora</taxon>
    </lineage>
</organism>
<dbReference type="Proteomes" id="UP001390339">
    <property type="component" value="Unassembled WGS sequence"/>
</dbReference>
<evidence type="ECO:0000313" key="1">
    <source>
        <dbReference type="EMBL" id="KAK8877557.1"/>
    </source>
</evidence>
<comment type="caution">
    <text evidence="1">The sequence shown here is derived from an EMBL/GenBank/DDBJ whole genome shotgun (WGS) entry which is preliminary data.</text>
</comment>
<evidence type="ECO:0000313" key="2">
    <source>
        <dbReference type="Proteomes" id="UP001390339"/>
    </source>
</evidence>
<name>A0ABR2JIC4_9PEZI</name>
<proteinExistence type="predicted"/>
<sequence length="220" mass="24391">MHTTTLHPLRVAMEPAAKGCVSEADKRLGDSRRMSATQHGGMRIWATAQRIPRREGGVSSSMRYIKAKPGWAAGRNNAQSADARNSTGWSGRIIHAPCPEPVTGGRHMMVWVGGWCGITAYPPSTSTAPGLGILHPSLQPQLTLLHETWERKVSPQIGDGVKIDHRHTRIKARLRVRGKGRPENRRLVAVIVPRSHRYSERVPDAQKDTIHNLTCLEFWG</sequence>
<accession>A0ABR2JIC4</accession>
<dbReference type="EMBL" id="JAPCWZ010000002">
    <property type="protein sequence ID" value="KAK8877557.1"/>
    <property type="molecule type" value="Genomic_DNA"/>
</dbReference>
<keyword evidence="2" id="KW-1185">Reference proteome</keyword>